<protein>
    <submittedName>
        <fullName evidence="1">Uncharacterized protein</fullName>
    </submittedName>
</protein>
<organism evidence="1">
    <name type="scientific">Anguilla anguilla</name>
    <name type="common">European freshwater eel</name>
    <name type="synonym">Muraena anguilla</name>
    <dbReference type="NCBI Taxonomy" id="7936"/>
    <lineage>
        <taxon>Eukaryota</taxon>
        <taxon>Metazoa</taxon>
        <taxon>Chordata</taxon>
        <taxon>Craniata</taxon>
        <taxon>Vertebrata</taxon>
        <taxon>Euteleostomi</taxon>
        <taxon>Actinopterygii</taxon>
        <taxon>Neopterygii</taxon>
        <taxon>Teleostei</taxon>
        <taxon>Anguilliformes</taxon>
        <taxon>Anguillidae</taxon>
        <taxon>Anguilla</taxon>
    </lineage>
</organism>
<accession>A0A0E9UMU3</accession>
<reference evidence="1" key="1">
    <citation type="submission" date="2014-11" db="EMBL/GenBank/DDBJ databases">
        <authorList>
            <person name="Amaro Gonzalez C."/>
        </authorList>
    </citation>
    <scope>NUCLEOTIDE SEQUENCE</scope>
</reference>
<name>A0A0E9UMU3_ANGAN</name>
<sequence>MVLAPVELQRLVESMPRRI</sequence>
<proteinExistence type="predicted"/>
<evidence type="ECO:0000313" key="1">
    <source>
        <dbReference type="EMBL" id="JAH66555.1"/>
    </source>
</evidence>
<dbReference type="AlphaFoldDB" id="A0A0E9UMU3"/>
<reference evidence="1" key="2">
    <citation type="journal article" date="2015" name="Fish Shellfish Immunol.">
        <title>Early steps in the European eel (Anguilla anguilla)-Vibrio vulnificus interaction in the gills: Role of the RtxA13 toxin.</title>
        <authorList>
            <person name="Callol A."/>
            <person name="Pajuelo D."/>
            <person name="Ebbesson L."/>
            <person name="Teles M."/>
            <person name="MacKenzie S."/>
            <person name="Amaro C."/>
        </authorList>
    </citation>
    <scope>NUCLEOTIDE SEQUENCE</scope>
</reference>
<dbReference type="EMBL" id="GBXM01042022">
    <property type="protein sequence ID" value="JAH66555.1"/>
    <property type="molecule type" value="Transcribed_RNA"/>
</dbReference>